<dbReference type="KEGG" id="ckr:CKR_0956"/>
<dbReference type="InterPro" id="IPR003439">
    <property type="entry name" value="ABC_transporter-like_ATP-bd"/>
</dbReference>
<dbReference type="Pfam" id="PF00005">
    <property type="entry name" value="ABC_tran"/>
    <property type="match status" value="1"/>
</dbReference>
<dbReference type="NCBIfam" id="TIGR01727">
    <property type="entry name" value="oligo_HPY"/>
    <property type="match status" value="1"/>
</dbReference>
<dbReference type="GO" id="GO:0015833">
    <property type="term" value="P:peptide transport"/>
    <property type="evidence" value="ECO:0007669"/>
    <property type="project" value="InterPro"/>
</dbReference>
<dbReference type="Pfam" id="PF08352">
    <property type="entry name" value="oligo_HPY"/>
    <property type="match status" value="1"/>
</dbReference>
<dbReference type="AlphaFoldDB" id="B9E0I2"/>
<evidence type="ECO:0000256" key="3">
    <source>
        <dbReference type="ARBA" id="ARBA00022448"/>
    </source>
</evidence>
<evidence type="ECO:0000259" key="8">
    <source>
        <dbReference type="PROSITE" id="PS50893"/>
    </source>
</evidence>
<dbReference type="CDD" id="cd03257">
    <property type="entry name" value="ABC_NikE_OppD_transporters"/>
    <property type="match status" value="1"/>
</dbReference>
<dbReference type="SUPFAM" id="SSF52540">
    <property type="entry name" value="P-loop containing nucleoside triphosphate hydrolases"/>
    <property type="match status" value="1"/>
</dbReference>
<keyword evidence="4" id="KW-1003">Cell membrane</keyword>
<evidence type="ECO:0000256" key="5">
    <source>
        <dbReference type="ARBA" id="ARBA00022741"/>
    </source>
</evidence>
<feature type="domain" description="ABC transporter" evidence="8">
    <location>
        <begin position="2"/>
        <end position="259"/>
    </location>
</feature>
<dbReference type="FunFam" id="3.40.50.300:FF:000016">
    <property type="entry name" value="Oligopeptide ABC transporter ATP-binding component"/>
    <property type="match status" value="1"/>
</dbReference>
<evidence type="ECO:0000256" key="6">
    <source>
        <dbReference type="ARBA" id="ARBA00022840"/>
    </source>
</evidence>
<evidence type="ECO:0000256" key="7">
    <source>
        <dbReference type="ARBA" id="ARBA00023136"/>
    </source>
</evidence>
<name>B9E0I2_CLOK1</name>
<dbReference type="PROSITE" id="PS50893">
    <property type="entry name" value="ABC_TRANSPORTER_2"/>
    <property type="match status" value="1"/>
</dbReference>
<comment type="similarity">
    <text evidence="2">Belongs to the ABC transporter superfamily.</text>
</comment>
<dbReference type="HOGENOM" id="CLU_000604_1_23_9"/>
<evidence type="ECO:0000256" key="2">
    <source>
        <dbReference type="ARBA" id="ARBA00005417"/>
    </source>
</evidence>
<dbReference type="GO" id="GO:0005524">
    <property type="term" value="F:ATP binding"/>
    <property type="evidence" value="ECO:0007669"/>
    <property type="project" value="UniProtKB-KW"/>
</dbReference>
<keyword evidence="7" id="KW-0472">Membrane</keyword>
<dbReference type="Proteomes" id="UP000007969">
    <property type="component" value="Chromosome"/>
</dbReference>
<protein>
    <recommendedName>
        <fullName evidence="8">ABC transporter domain-containing protein</fullName>
    </recommendedName>
</protein>
<proteinExistence type="inferred from homology"/>
<dbReference type="PANTHER" id="PTHR43297:SF2">
    <property type="entry name" value="DIPEPTIDE TRANSPORT ATP-BINDING PROTEIN DPPD"/>
    <property type="match status" value="1"/>
</dbReference>
<keyword evidence="5" id="KW-0547">Nucleotide-binding</keyword>
<dbReference type="InterPro" id="IPR013563">
    <property type="entry name" value="Oligopep_ABC_C"/>
</dbReference>
<dbReference type="InterPro" id="IPR003593">
    <property type="entry name" value="AAA+_ATPase"/>
</dbReference>
<comment type="subcellular location">
    <subcellularLocation>
        <location evidence="1">Cell membrane</location>
        <topology evidence="1">Peripheral membrane protein</topology>
    </subcellularLocation>
</comment>
<accession>B9E0I2</accession>
<evidence type="ECO:0000313" key="10">
    <source>
        <dbReference type="Proteomes" id="UP000007969"/>
    </source>
</evidence>
<keyword evidence="6" id="KW-0067">ATP-binding</keyword>
<reference evidence="10" key="1">
    <citation type="submission" date="2005-09" db="EMBL/GenBank/DDBJ databases">
        <title>Complete genome sequence of Clostridium kluyveri and comparative genomics of Clostridia species.</title>
        <authorList>
            <person name="Inui M."/>
            <person name="Nonaka H."/>
            <person name="Shinoda Y."/>
            <person name="Ikenaga Y."/>
            <person name="Abe M."/>
            <person name="Naito K."/>
            <person name="Vertes A.A."/>
            <person name="Yukawa H."/>
        </authorList>
    </citation>
    <scope>NUCLEOTIDE SEQUENCE [LARGE SCALE GENOMIC DNA]</scope>
    <source>
        <strain evidence="10">NBRC 12016</strain>
    </source>
</reference>
<gene>
    <name evidence="9" type="ordered locus">CKR_0956</name>
</gene>
<dbReference type="GO" id="GO:0005886">
    <property type="term" value="C:plasma membrane"/>
    <property type="evidence" value="ECO:0007669"/>
    <property type="project" value="UniProtKB-SubCell"/>
</dbReference>
<organism evidence="9 10">
    <name type="scientific">Clostridium kluyveri (strain NBRC 12016)</name>
    <dbReference type="NCBI Taxonomy" id="583346"/>
    <lineage>
        <taxon>Bacteria</taxon>
        <taxon>Bacillati</taxon>
        <taxon>Bacillota</taxon>
        <taxon>Clostridia</taxon>
        <taxon>Eubacteriales</taxon>
        <taxon>Clostridiaceae</taxon>
        <taxon>Clostridium</taxon>
    </lineage>
</organism>
<evidence type="ECO:0000256" key="1">
    <source>
        <dbReference type="ARBA" id="ARBA00004202"/>
    </source>
</evidence>
<evidence type="ECO:0000256" key="4">
    <source>
        <dbReference type="ARBA" id="ARBA00022475"/>
    </source>
</evidence>
<keyword evidence="3" id="KW-0813">Transport</keyword>
<dbReference type="PANTHER" id="PTHR43297">
    <property type="entry name" value="OLIGOPEPTIDE TRANSPORT ATP-BINDING PROTEIN APPD"/>
    <property type="match status" value="1"/>
</dbReference>
<dbReference type="InterPro" id="IPR050388">
    <property type="entry name" value="ABC_Ni/Peptide_Import"/>
</dbReference>
<dbReference type="Gene3D" id="3.40.50.300">
    <property type="entry name" value="P-loop containing nucleotide triphosphate hydrolases"/>
    <property type="match status" value="1"/>
</dbReference>
<sequence length="324" mass="35980">MIKMDNVISIKNLKIELLSAKGIIHAVRGINLDIKKGEIHGLVGESGCGKTMTAKALLRLHDDSRTEYSGEILFNDEVDILKLKKKDIQKLRGNDISMAFQDPTTSLNPLITVGEQICEMMKVHENMDVKRAYVKTLWLLEKVGIHPAEKRFKQYPFELSGGIIQRIMIAIAISCNPKFLIADEATTALDVTIQAQILQLFKNLQRNLGMTIMLITHNFGVVAEVCDRVSVMYAGKIVETGDVKDIFTSPVHPYTMALINSIPKPGCHSKPLETIQGSPPELLKKINGCAYAPRCKFAAKKCTEVIPEIIYSKNGHTAACHLEL</sequence>
<evidence type="ECO:0000313" key="9">
    <source>
        <dbReference type="EMBL" id="BAH06007.1"/>
    </source>
</evidence>
<dbReference type="InterPro" id="IPR027417">
    <property type="entry name" value="P-loop_NTPase"/>
</dbReference>
<dbReference type="GO" id="GO:0016887">
    <property type="term" value="F:ATP hydrolysis activity"/>
    <property type="evidence" value="ECO:0007669"/>
    <property type="project" value="InterPro"/>
</dbReference>
<dbReference type="EMBL" id="AP009049">
    <property type="protein sequence ID" value="BAH06007.1"/>
    <property type="molecule type" value="Genomic_DNA"/>
</dbReference>
<dbReference type="SMART" id="SM00382">
    <property type="entry name" value="AAA"/>
    <property type="match status" value="1"/>
</dbReference>